<dbReference type="OrthoDB" id="10501431at2759"/>
<organism evidence="2 3">
    <name type="scientific">Ecytonucleospora hepatopenaei</name>
    <dbReference type="NCBI Taxonomy" id="646526"/>
    <lineage>
        <taxon>Eukaryota</taxon>
        <taxon>Fungi</taxon>
        <taxon>Fungi incertae sedis</taxon>
        <taxon>Microsporidia</taxon>
        <taxon>Enterocytozoonidae</taxon>
        <taxon>Ecytonucleospora</taxon>
    </lineage>
</organism>
<dbReference type="PROSITE" id="PS50005">
    <property type="entry name" value="TPR"/>
    <property type="match status" value="1"/>
</dbReference>
<gene>
    <name evidence="2" type="ORF">EHP00_358</name>
</gene>
<feature type="repeat" description="TPR" evidence="1">
    <location>
        <begin position="257"/>
        <end position="290"/>
    </location>
</feature>
<dbReference type="Gene3D" id="1.25.40.10">
    <property type="entry name" value="Tetratricopeptide repeat domain"/>
    <property type="match status" value="2"/>
</dbReference>
<name>A0A1W0E9B7_9MICR</name>
<dbReference type="VEuPathDB" id="MicrosporidiaDB:EHP00_358"/>
<dbReference type="EMBL" id="MNPJ01000001">
    <property type="protein sequence ID" value="OQS55816.1"/>
    <property type="molecule type" value="Genomic_DNA"/>
</dbReference>
<reference evidence="2 3" key="1">
    <citation type="journal article" date="2017" name="Environ. Microbiol.">
        <title>Decay of the glycolytic pathway and adaptation to intranuclear parasitism within Enterocytozoonidae microsporidia.</title>
        <authorList>
            <person name="Wiredu Boakye D."/>
            <person name="Jaroenlak P."/>
            <person name="Prachumwat A."/>
            <person name="Williams T.A."/>
            <person name="Bateman K.S."/>
            <person name="Itsathitphaisarn O."/>
            <person name="Sritunyalucksana K."/>
            <person name="Paszkiewicz K.H."/>
            <person name="Moore K.A."/>
            <person name="Stentiford G.D."/>
            <person name="Williams B.A."/>
        </authorList>
    </citation>
    <scope>NUCLEOTIDE SEQUENCE [LARGE SCALE GENOMIC DNA]</scope>
    <source>
        <strain evidence="2 3">TH1</strain>
    </source>
</reference>
<evidence type="ECO:0000313" key="3">
    <source>
        <dbReference type="Proteomes" id="UP000192758"/>
    </source>
</evidence>
<keyword evidence="3" id="KW-1185">Reference proteome</keyword>
<dbReference type="Proteomes" id="UP000192758">
    <property type="component" value="Unassembled WGS sequence"/>
</dbReference>
<dbReference type="InterPro" id="IPR011990">
    <property type="entry name" value="TPR-like_helical_dom_sf"/>
</dbReference>
<protein>
    <submittedName>
        <fullName evidence="2">Uncharacterized protein</fullName>
    </submittedName>
</protein>
<dbReference type="SMR" id="A0A1W0E9B7"/>
<keyword evidence="1" id="KW-0802">TPR repeat</keyword>
<accession>A0A1W0E9B7</accession>
<comment type="caution">
    <text evidence="2">The sequence shown here is derived from an EMBL/GenBank/DDBJ whole genome shotgun (WGS) entry which is preliminary data.</text>
</comment>
<sequence length="363" mass="43175">MNTREKMRNENLSNKKDEIDLKMRVSNCFTTNNYQEIATTATKLEEINKEHPYVLVLNALYNIKVGKFCDAHSFLIRYVKEHKKLDVFVLECMALWNYSVGRYEIAIKQYVKLLNFYNKNYAKKVQILFNISLCKKELGFYDFALEILERLLALPNGYMMLPRIYIQTFHIYLLKKNYAHVKNLLKIFKFPVNNPFLNRIYAQFLYGYKCYEDLIELVNASSYDTYLYYLAIRTGDFINLHQEYYFEEILSFSENNFYILNTYGNFIMKKGFVPTALQYYDMALSLNPEYRPAYKNREFITKHSKKLQNGKITYDSNILELFVPNDVEPEVCKFGFFNVNITSNNFASLPNYKFLETSDILDL</sequence>
<evidence type="ECO:0000256" key="1">
    <source>
        <dbReference type="PROSITE-ProRule" id="PRU00339"/>
    </source>
</evidence>
<proteinExistence type="predicted"/>
<evidence type="ECO:0000313" key="2">
    <source>
        <dbReference type="EMBL" id="OQS55816.1"/>
    </source>
</evidence>
<dbReference type="SUPFAM" id="SSF48452">
    <property type="entry name" value="TPR-like"/>
    <property type="match status" value="1"/>
</dbReference>
<dbReference type="InterPro" id="IPR019734">
    <property type="entry name" value="TPR_rpt"/>
</dbReference>
<dbReference type="AlphaFoldDB" id="A0A1W0E9B7"/>